<name>A0ABY4HEW5_9BACI</name>
<feature type="transmembrane region" description="Helical" evidence="1">
    <location>
        <begin position="161"/>
        <end position="179"/>
    </location>
</feature>
<evidence type="ECO:0000313" key="2">
    <source>
        <dbReference type="EMBL" id="UOR12450.1"/>
    </source>
</evidence>
<keyword evidence="1" id="KW-0812">Transmembrane</keyword>
<dbReference type="EMBL" id="CP095075">
    <property type="protein sequence ID" value="UOR12450.1"/>
    <property type="molecule type" value="Genomic_DNA"/>
</dbReference>
<evidence type="ECO:0000256" key="1">
    <source>
        <dbReference type="SAM" id="Phobius"/>
    </source>
</evidence>
<dbReference type="Proteomes" id="UP000830326">
    <property type="component" value="Chromosome"/>
</dbReference>
<dbReference type="InterPro" id="IPR014617">
    <property type="entry name" value="YphA_Bacsu"/>
</dbReference>
<feature type="transmembrane region" description="Helical" evidence="1">
    <location>
        <begin position="73"/>
        <end position="93"/>
    </location>
</feature>
<keyword evidence="1" id="KW-1133">Transmembrane helix</keyword>
<sequence>MAVTYYWYAWVMMILVCFFIEKNVYKRDVFVLYIIFQMVIFSYLMNKHDLFTYIVLGLVSMFGLYFWLEQKRFWFHVLPFAFSLLTAGVQLFLIVNPVWSLFPAIEWTIIGIIFIVQKMGLSFFSQIGLWILVNTLGTVWSTIALTYYQTSEYISLVEMNIWISKGIILLFLFQGIYRVNRSLLKMKRQQRNKRGIYA</sequence>
<dbReference type="RefSeq" id="WP_245033251.1">
    <property type="nucleotide sequence ID" value="NZ_CP095075.1"/>
</dbReference>
<dbReference type="Pfam" id="PF24124">
    <property type="entry name" value="YphA"/>
    <property type="match status" value="1"/>
</dbReference>
<proteinExistence type="predicted"/>
<organism evidence="2 3">
    <name type="scientific">Halobacillus amylolyticus</name>
    <dbReference type="NCBI Taxonomy" id="2932259"/>
    <lineage>
        <taxon>Bacteria</taxon>
        <taxon>Bacillati</taxon>
        <taxon>Bacillota</taxon>
        <taxon>Bacilli</taxon>
        <taxon>Bacillales</taxon>
        <taxon>Bacillaceae</taxon>
        <taxon>Halobacillus</taxon>
    </lineage>
</organism>
<feature type="transmembrane region" description="Helical" evidence="1">
    <location>
        <begin position="99"/>
        <end position="116"/>
    </location>
</feature>
<gene>
    <name evidence="2" type="ORF">MUO15_02725</name>
</gene>
<feature type="transmembrane region" description="Helical" evidence="1">
    <location>
        <begin position="29"/>
        <end position="45"/>
    </location>
</feature>
<feature type="transmembrane region" description="Helical" evidence="1">
    <location>
        <begin position="6"/>
        <end position="22"/>
    </location>
</feature>
<accession>A0ABY4HEW5</accession>
<protein>
    <submittedName>
        <fullName evidence="2">Uncharacterized protein</fullName>
    </submittedName>
</protein>
<feature type="transmembrane region" description="Helical" evidence="1">
    <location>
        <begin position="51"/>
        <end position="68"/>
    </location>
</feature>
<feature type="transmembrane region" description="Helical" evidence="1">
    <location>
        <begin position="128"/>
        <end position="149"/>
    </location>
</feature>
<keyword evidence="3" id="KW-1185">Reference proteome</keyword>
<evidence type="ECO:0000313" key="3">
    <source>
        <dbReference type="Proteomes" id="UP000830326"/>
    </source>
</evidence>
<reference evidence="2" key="1">
    <citation type="submission" date="2022-04" db="EMBL/GenBank/DDBJ databases">
        <title>Halobacillus sp. isolated from saltern.</title>
        <authorList>
            <person name="Won M."/>
            <person name="Lee C.-M."/>
            <person name="Woen H.-Y."/>
            <person name="Kwon S.-W."/>
        </authorList>
    </citation>
    <scope>NUCLEOTIDE SEQUENCE</scope>
    <source>
        <strain evidence="2">SSHM10-5</strain>
    </source>
</reference>
<keyword evidence="1" id="KW-0472">Membrane</keyword>